<evidence type="ECO:0000256" key="6">
    <source>
        <dbReference type="ARBA" id="ARBA00022960"/>
    </source>
</evidence>
<evidence type="ECO:0000256" key="11">
    <source>
        <dbReference type="ARBA" id="ARBA00039108"/>
    </source>
</evidence>
<dbReference type="EC" id="2.5.1.7" evidence="11"/>
<keyword evidence="5 18" id="KW-0808">Transferase</keyword>
<protein>
    <recommendedName>
        <fullName evidence="12">UDP-N-acetylglucosamine 1-carboxyvinyltransferase</fullName>
        <ecNumber evidence="11">2.5.1.7</ecNumber>
    </recommendedName>
    <alternativeName>
        <fullName evidence="13">Enoylpyruvate transferase</fullName>
    </alternativeName>
    <alternativeName>
        <fullName evidence="14">UDP-N-acetylglucosamine enolpyruvyl transferase</fullName>
    </alternativeName>
</protein>
<dbReference type="EMBL" id="LCJB01000091">
    <property type="protein sequence ID" value="KKT67971.1"/>
    <property type="molecule type" value="Genomic_DNA"/>
</dbReference>
<sequence length="75" mass="8092">YKHSAVIKGPSQLKAAPIVVPDIRAGLAFVIAALVAEGESVLTGIEHLDRGYERLEEKLRGLGANIQRVETQSQL</sequence>
<dbReference type="PATRIC" id="fig|1619000.3.peg.1095"/>
<dbReference type="GO" id="GO:0008760">
    <property type="term" value="F:UDP-N-acetylglucosamine 1-carboxyvinyltransferase activity"/>
    <property type="evidence" value="ECO:0007669"/>
    <property type="project" value="UniProtKB-EC"/>
</dbReference>
<dbReference type="GO" id="GO:0008360">
    <property type="term" value="P:regulation of cell shape"/>
    <property type="evidence" value="ECO:0007669"/>
    <property type="project" value="UniProtKB-KW"/>
</dbReference>
<evidence type="ECO:0000256" key="8">
    <source>
        <dbReference type="ARBA" id="ARBA00023306"/>
    </source>
</evidence>
<evidence type="ECO:0000256" key="2">
    <source>
        <dbReference type="ARBA" id="ARBA00004752"/>
    </source>
</evidence>
<organism evidence="18 19">
    <name type="scientific">Candidatus Uhrbacteria bacterium GW2011_GWF2_44_350</name>
    <dbReference type="NCBI Taxonomy" id="1619000"/>
    <lineage>
        <taxon>Bacteria</taxon>
        <taxon>Candidatus Uhriibacteriota</taxon>
    </lineage>
</organism>
<dbReference type="AlphaFoldDB" id="A0A0G1J8J6"/>
<dbReference type="InterPro" id="IPR013792">
    <property type="entry name" value="RNA3'P_cycl/enolpyr_Trfase_a/b"/>
</dbReference>
<feature type="domain" description="Enolpyruvate transferase" evidence="17">
    <location>
        <begin position="7"/>
        <end position="59"/>
    </location>
</feature>
<dbReference type="Proteomes" id="UP000034154">
    <property type="component" value="Unassembled WGS sequence"/>
</dbReference>
<dbReference type="PANTHER" id="PTHR43783:SF1">
    <property type="entry name" value="UDP-N-ACETYLGLUCOSAMINE 1-CARBOXYVINYLTRANSFERASE"/>
    <property type="match status" value="1"/>
</dbReference>
<feature type="coiled-coil region" evidence="16">
    <location>
        <begin position="45"/>
        <end position="72"/>
    </location>
</feature>
<gene>
    <name evidence="18" type="ORF">UW63_C0091G0001</name>
</gene>
<evidence type="ECO:0000256" key="1">
    <source>
        <dbReference type="ARBA" id="ARBA00004496"/>
    </source>
</evidence>
<evidence type="ECO:0000256" key="12">
    <source>
        <dbReference type="ARBA" id="ARBA00039754"/>
    </source>
</evidence>
<evidence type="ECO:0000256" key="10">
    <source>
        <dbReference type="ARBA" id="ARBA00038367"/>
    </source>
</evidence>
<reference evidence="18 19" key="1">
    <citation type="journal article" date="2015" name="Nature">
        <title>rRNA introns, odd ribosomes, and small enigmatic genomes across a large radiation of phyla.</title>
        <authorList>
            <person name="Brown C.T."/>
            <person name="Hug L.A."/>
            <person name="Thomas B.C."/>
            <person name="Sharon I."/>
            <person name="Castelle C.J."/>
            <person name="Singh A."/>
            <person name="Wilkins M.J."/>
            <person name="Williams K.H."/>
            <person name="Banfield J.F."/>
        </authorList>
    </citation>
    <scope>NUCLEOTIDE SEQUENCE [LARGE SCALE GENOMIC DNA]</scope>
</reference>
<dbReference type="GO" id="GO:0051301">
    <property type="term" value="P:cell division"/>
    <property type="evidence" value="ECO:0007669"/>
    <property type="project" value="UniProtKB-KW"/>
</dbReference>
<evidence type="ECO:0000256" key="13">
    <source>
        <dbReference type="ARBA" id="ARBA00042443"/>
    </source>
</evidence>
<comment type="pathway">
    <text evidence="2">Cell wall biogenesis; peptidoglycan biosynthesis.</text>
</comment>
<dbReference type="SUPFAM" id="SSF55205">
    <property type="entry name" value="EPT/RTPC-like"/>
    <property type="match status" value="1"/>
</dbReference>
<dbReference type="GO" id="GO:0005737">
    <property type="term" value="C:cytoplasm"/>
    <property type="evidence" value="ECO:0007669"/>
    <property type="project" value="UniProtKB-SubCell"/>
</dbReference>
<evidence type="ECO:0000313" key="19">
    <source>
        <dbReference type="Proteomes" id="UP000034154"/>
    </source>
</evidence>
<comment type="catalytic activity">
    <reaction evidence="15">
        <text>phosphoenolpyruvate + UDP-N-acetyl-alpha-D-glucosamine = UDP-N-acetyl-3-O-(1-carboxyvinyl)-alpha-D-glucosamine + phosphate</text>
        <dbReference type="Rhea" id="RHEA:18681"/>
        <dbReference type="ChEBI" id="CHEBI:43474"/>
        <dbReference type="ChEBI" id="CHEBI:57705"/>
        <dbReference type="ChEBI" id="CHEBI:58702"/>
        <dbReference type="ChEBI" id="CHEBI:68483"/>
        <dbReference type="EC" id="2.5.1.7"/>
    </reaction>
</comment>
<keyword evidence="4" id="KW-0132">Cell division</keyword>
<comment type="caution">
    <text evidence="18">The sequence shown here is derived from an EMBL/GenBank/DDBJ whole genome shotgun (WGS) entry which is preliminary data.</text>
</comment>
<evidence type="ECO:0000256" key="4">
    <source>
        <dbReference type="ARBA" id="ARBA00022618"/>
    </source>
</evidence>
<keyword evidence="6" id="KW-0133">Cell shape</keyword>
<keyword evidence="9" id="KW-0961">Cell wall biogenesis/degradation</keyword>
<evidence type="ECO:0000256" key="14">
    <source>
        <dbReference type="ARBA" id="ARBA00042842"/>
    </source>
</evidence>
<evidence type="ECO:0000256" key="5">
    <source>
        <dbReference type="ARBA" id="ARBA00022679"/>
    </source>
</evidence>
<dbReference type="Gene3D" id="3.65.10.10">
    <property type="entry name" value="Enolpyruvate transferase domain"/>
    <property type="match status" value="1"/>
</dbReference>
<keyword evidence="16" id="KW-0175">Coiled coil</keyword>
<dbReference type="PANTHER" id="PTHR43783">
    <property type="entry name" value="UDP-N-ACETYLGLUCOSAMINE 1-CARBOXYVINYLTRANSFERASE"/>
    <property type="match status" value="1"/>
</dbReference>
<proteinExistence type="inferred from homology"/>
<evidence type="ECO:0000256" key="3">
    <source>
        <dbReference type="ARBA" id="ARBA00022490"/>
    </source>
</evidence>
<evidence type="ECO:0000256" key="7">
    <source>
        <dbReference type="ARBA" id="ARBA00022984"/>
    </source>
</evidence>
<comment type="similarity">
    <text evidence="10">Belongs to the EPSP synthase family. MurA subfamily.</text>
</comment>
<keyword evidence="7" id="KW-0573">Peptidoglycan synthesis</keyword>
<evidence type="ECO:0000256" key="16">
    <source>
        <dbReference type="SAM" id="Coils"/>
    </source>
</evidence>
<dbReference type="GO" id="GO:0071555">
    <property type="term" value="P:cell wall organization"/>
    <property type="evidence" value="ECO:0007669"/>
    <property type="project" value="UniProtKB-KW"/>
</dbReference>
<feature type="non-terminal residue" evidence="18">
    <location>
        <position position="1"/>
    </location>
</feature>
<dbReference type="InterPro" id="IPR050068">
    <property type="entry name" value="MurA_subfamily"/>
</dbReference>
<comment type="subcellular location">
    <subcellularLocation>
        <location evidence="1">Cytoplasm</location>
    </subcellularLocation>
</comment>
<evidence type="ECO:0000256" key="9">
    <source>
        <dbReference type="ARBA" id="ARBA00023316"/>
    </source>
</evidence>
<evidence type="ECO:0000259" key="17">
    <source>
        <dbReference type="Pfam" id="PF00275"/>
    </source>
</evidence>
<dbReference type="InterPro" id="IPR001986">
    <property type="entry name" value="Enolpyruvate_Tfrase_dom"/>
</dbReference>
<keyword evidence="8" id="KW-0131">Cell cycle</keyword>
<evidence type="ECO:0000313" key="18">
    <source>
        <dbReference type="EMBL" id="KKT67971.1"/>
    </source>
</evidence>
<dbReference type="Pfam" id="PF00275">
    <property type="entry name" value="EPSP_synthase"/>
    <property type="match status" value="1"/>
</dbReference>
<evidence type="ECO:0000256" key="15">
    <source>
        <dbReference type="ARBA" id="ARBA00047527"/>
    </source>
</evidence>
<accession>A0A0G1J8J6</accession>
<dbReference type="InterPro" id="IPR036968">
    <property type="entry name" value="Enolpyruvate_Tfrase_sf"/>
</dbReference>
<name>A0A0G1J8J6_9BACT</name>
<keyword evidence="3" id="KW-0963">Cytoplasm</keyword>
<dbReference type="GO" id="GO:0009252">
    <property type="term" value="P:peptidoglycan biosynthetic process"/>
    <property type="evidence" value="ECO:0007669"/>
    <property type="project" value="UniProtKB-KW"/>
</dbReference>